<reference evidence="2" key="1">
    <citation type="journal article" date="2011" name="PLoS ONE">
        <title>Genome of a low-salinity ammonia-oxidizing archaeon determined by single-cell and metagenomic analysis.</title>
        <authorList>
            <person name="Blainey P.C."/>
            <person name="Mosier A.C."/>
            <person name="Potanina A."/>
            <person name="Francis C.A."/>
            <person name="Quake S.R."/>
        </authorList>
    </citation>
    <scope>NUCLEOTIDE SEQUENCE [LARGE SCALE GENOMIC DNA]</scope>
    <source>
        <strain evidence="2">SFB1</strain>
    </source>
</reference>
<gene>
    <name evidence="2" type="ORF">Nlim_0381</name>
</gene>
<comment type="caution">
    <text evidence="2">The sequence shown here is derived from an EMBL/GenBank/DDBJ whole genome shotgun (WGS) entry which is preliminary data.</text>
</comment>
<evidence type="ECO:0000256" key="1">
    <source>
        <dbReference type="SAM" id="Phobius"/>
    </source>
</evidence>
<proteinExistence type="predicted"/>
<dbReference type="AlphaFoldDB" id="F3KIS9"/>
<name>F3KIS9_9ARCH</name>
<feature type="transmembrane region" description="Helical" evidence="1">
    <location>
        <begin position="33"/>
        <end position="55"/>
    </location>
</feature>
<accession>F3KIS9</accession>
<keyword evidence="1" id="KW-0812">Transmembrane</keyword>
<dbReference type="Proteomes" id="UP000004348">
    <property type="component" value="Chromosome"/>
</dbReference>
<dbReference type="HOGENOM" id="CLU_2695544_0_0_2"/>
<feature type="transmembrane region" description="Helical" evidence="1">
    <location>
        <begin position="7"/>
        <end position="27"/>
    </location>
</feature>
<protein>
    <submittedName>
        <fullName evidence="2">Uncharacterized protein</fullName>
    </submittedName>
</protein>
<keyword evidence="1" id="KW-0472">Membrane</keyword>
<evidence type="ECO:0000313" key="2">
    <source>
        <dbReference type="EMBL" id="EGG42726.1"/>
    </source>
</evidence>
<keyword evidence="1" id="KW-1133">Transmembrane helix</keyword>
<sequence>MGIMKILAIVGALFLIFSFMLPSILSISYGFDVMWILCAVFVFILGVVFFIISVIKLKQKMEYDLNKKQRLDS</sequence>
<dbReference type="EMBL" id="AEGP01000024">
    <property type="protein sequence ID" value="EGG42726.1"/>
    <property type="molecule type" value="Genomic_DNA"/>
</dbReference>
<organism evidence="2">
    <name type="scientific">Candidatus Nitrosarchaeum limnium SFB1</name>
    <dbReference type="NCBI Taxonomy" id="886738"/>
    <lineage>
        <taxon>Archaea</taxon>
        <taxon>Nitrososphaerota</taxon>
        <taxon>Nitrososphaeria</taxon>
        <taxon>Nitrosopumilales</taxon>
        <taxon>Nitrosopumilaceae</taxon>
        <taxon>Nitrosarchaeum</taxon>
    </lineage>
</organism>